<evidence type="ECO:0000256" key="1">
    <source>
        <dbReference type="SAM" id="MobiDB-lite"/>
    </source>
</evidence>
<proteinExistence type="predicted"/>
<dbReference type="AlphaFoldDB" id="A0A1X2G8H3"/>
<name>A0A1X2G8H3_9FUNG</name>
<evidence type="ECO:0000313" key="2">
    <source>
        <dbReference type="EMBL" id="ORX47756.1"/>
    </source>
</evidence>
<dbReference type="STRING" id="101127.A0A1X2G8H3"/>
<evidence type="ECO:0000313" key="3">
    <source>
        <dbReference type="Proteomes" id="UP000242146"/>
    </source>
</evidence>
<gene>
    <name evidence="2" type="ORF">DM01DRAFT_1410130</name>
</gene>
<feature type="compositionally biased region" description="Low complexity" evidence="1">
    <location>
        <begin position="104"/>
        <end position="115"/>
    </location>
</feature>
<feature type="region of interest" description="Disordered" evidence="1">
    <location>
        <begin position="1"/>
        <end position="85"/>
    </location>
</feature>
<protein>
    <recommendedName>
        <fullName evidence="4">Adhesin domain-containing protein</fullName>
    </recommendedName>
</protein>
<dbReference type="EMBL" id="MCGT01000032">
    <property type="protein sequence ID" value="ORX47756.1"/>
    <property type="molecule type" value="Genomic_DNA"/>
</dbReference>
<reference evidence="2 3" key="1">
    <citation type="submission" date="2016-07" db="EMBL/GenBank/DDBJ databases">
        <title>Pervasive Adenine N6-methylation of Active Genes in Fungi.</title>
        <authorList>
            <consortium name="DOE Joint Genome Institute"/>
            <person name="Mondo S.J."/>
            <person name="Dannebaum R.O."/>
            <person name="Kuo R.C."/>
            <person name="Labutti K."/>
            <person name="Haridas S."/>
            <person name="Kuo A."/>
            <person name="Salamov A."/>
            <person name="Ahrendt S.R."/>
            <person name="Lipzen A."/>
            <person name="Sullivan W."/>
            <person name="Andreopoulos W.B."/>
            <person name="Clum A."/>
            <person name="Lindquist E."/>
            <person name="Daum C."/>
            <person name="Ramamoorthy G.K."/>
            <person name="Gryganskyi A."/>
            <person name="Culley D."/>
            <person name="Magnuson J.K."/>
            <person name="James T.Y."/>
            <person name="O'Malley M.A."/>
            <person name="Stajich J.E."/>
            <person name="Spatafora J.W."/>
            <person name="Visel A."/>
            <person name="Grigoriev I.V."/>
        </authorList>
    </citation>
    <scope>NUCLEOTIDE SEQUENCE [LARGE SCALE GENOMIC DNA]</scope>
    <source>
        <strain evidence="2 3">NRRL 3301</strain>
    </source>
</reference>
<feature type="compositionally biased region" description="Low complexity" evidence="1">
    <location>
        <begin position="127"/>
        <end position="138"/>
    </location>
</feature>
<sequence>MDDFMEKELPPPPYSQVMHETAMEAGHLPSDEPSVYSRNAGPVPSYINQPTAPPFREPATQPSVLDSFSHGEYSQPAIDNYTNHDTASTYNTCRTSWSQSSKKISSQSSTCSSSQTKEKKKDRRRLSSCSSSDSNQSDNGIGYEDPRSPWSKTFTQKESNKSIHLSAPHVQGKRMLLTTSNGNIDVNSKVEFRKCIDWVTSNGNVQWRGPHLSTKRLHITTFNGKPVLHGQLDVSKEIKIKASNAAILGDHLYMADNKRTHVEMVTSNATVHLPHLRINRSLLVKTSNAPVEMCISSSEAHRISIKVSTSNSHIVLHMPAAYAGTFSLISSGKHSVNVHDPEGRVELKKEGSHKSGRRGRGNSELMAKTSEGSIDLYFDIKG</sequence>
<feature type="region of interest" description="Disordered" evidence="1">
    <location>
        <begin position="104"/>
        <end position="167"/>
    </location>
</feature>
<keyword evidence="3" id="KW-1185">Reference proteome</keyword>
<organism evidence="2 3">
    <name type="scientific">Hesseltinella vesiculosa</name>
    <dbReference type="NCBI Taxonomy" id="101127"/>
    <lineage>
        <taxon>Eukaryota</taxon>
        <taxon>Fungi</taxon>
        <taxon>Fungi incertae sedis</taxon>
        <taxon>Mucoromycota</taxon>
        <taxon>Mucoromycotina</taxon>
        <taxon>Mucoromycetes</taxon>
        <taxon>Mucorales</taxon>
        <taxon>Cunninghamellaceae</taxon>
        <taxon>Hesseltinella</taxon>
    </lineage>
</organism>
<feature type="region of interest" description="Disordered" evidence="1">
    <location>
        <begin position="345"/>
        <end position="366"/>
    </location>
</feature>
<dbReference type="Proteomes" id="UP000242146">
    <property type="component" value="Unassembled WGS sequence"/>
</dbReference>
<evidence type="ECO:0008006" key="4">
    <source>
        <dbReference type="Google" id="ProtNLM"/>
    </source>
</evidence>
<comment type="caution">
    <text evidence="2">The sequence shown here is derived from an EMBL/GenBank/DDBJ whole genome shotgun (WGS) entry which is preliminary data.</text>
</comment>
<accession>A0A1X2G8H3</accession>
<dbReference type="OrthoDB" id="5570013at2759"/>